<dbReference type="PANTHER" id="PTHR30383:SF5">
    <property type="entry name" value="SGNH HYDROLASE-TYPE ESTERASE DOMAIN-CONTAINING PROTEIN"/>
    <property type="match status" value="1"/>
</dbReference>
<dbReference type="Proteomes" id="UP000250369">
    <property type="component" value="Unassembled WGS sequence"/>
</dbReference>
<gene>
    <name evidence="2" type="ORF">DQG23_35370</name>
</gene>
<dbReference type="GO" id="GO:0004622">
    <property type="term" value="F:phosphatidylcholine lysophospholipase activity"/>
    <property type="evidence" value="ECO:0007669"/>
    <property type="project" value="TreeGrafter"/>
</dbReference>
<evidence type="ECO:0000313" key="3">
    <source>
        <dbReference type="Proteomes" id="UP000250369"/>
    </source>
</evidence>
<comment type="caution">
    <text evidence="2">The sequence shown here is derived from an EMBL/GenBank/DDBJ whole genome shotgun (WGS) entry which is preliminary data.</text>
</comment>
<dbReference type="SUPFAM" id="SSF52266">
    <property type="entry name" value="SGNH hydrolase"/>
    <property type="match status" value="1"/>
</dbReference>
<sequence>MNYVALGDSITAFRSGVKTYFEWLQENGDEFAFTEMINSGVPGWNTENVLADLENKCLRFNPAVVTIMLGTNDHAIYKGTNAAAVSTETYESNLRQMIERIRSANGDGVSKPVVILMTPPFASTHVNVAGTDVNQSRLLAYCEIVKRVSSETGTGLVDVNTITGEATGGDDERYNQSFTDKNDGVHLNSEGQQVMAPYVKAAILEALRVRS</sequence>
<dbReference type="PANTHER" id="PTHR30383">
    <property type="entry name" value="THIOESTERASE 1/PROTEASE 1/LYSOPHOSPHOLIPASE L1"/>
    <property type="match status" value="1"/>
</dbReference>
<dbReference type="AlphaFoldDB" id="A0A329LWA2"/>
<feature type="domain" description="SGNH hydrolase-type esterase" evidence="1">
    <location>
        <begin position="5"/>
        <end position="194"/>
    </location>
</feature>
<protein>
    <recommendedName>
        <fullName evidence="1">SGNH hydrolase-type esterase domain-containing protein</fullName>
    </recommendedName>
</protein>
<dbReference type="RefSeq" id="WP_113035750.1">
    <property type="nucleotide sequence ID" value="NZ_QMFB01000034.1"/>
</dbReference>
<evidence type="ECO:0000313" key="2">
    <source>
        <dbReference type="EMBL" id="RAV12201.1"/>
    </source>
</evidence>
<organism evidence="2 3">
    <name type="scientific">Paenibacillus contaminans</name>
    <dbReference type="NCBI Taxonomy" id="450362"/>
    <lineage>
        <taxon>Bacteria</taxon>
        <taxon>Bacillati</taxon>
        <taxon>Bacillota</taxon>
        <taxon>Bacilli</taxon>
        <taxon>Bacillales</taxon>
        <taxon>Paenibacillaceae</taxon>
        <taxon>Paenibacillus</taxon>
    </lineage>
</organism>
<keyword evidence="3" id="KW-1185">Reference proteome</keyword>
<accession>A0A329LWA2</accession>
<reference evidence="2 3" key="1">
    <citation type="journal article" date="2009" name="Int. J. Syst. Evol. Microbiol.">
        <title>Paenibacillus contaminans sp. nov., isolated from a contaminated laboratory plate.</title>
        <authorList>
            <person name="Chou J.H."/>
            <person name="Lee J.H."/>
            <person name="Lin M.C."/>
            <person name="Chang P.S."/>
            <person name="Arun A.B."/>
            <person name="Young C.C."/>
            <person name="Chen W.M."/>
        </authorList>
    </citation>
    <scope>NUCLEOTIDE SEQUENCE [LARGE SCALE GENOMIC DNA]</scope>
    <source>
        <strain evidence="2 3">CKOBP-6</strain>
    </source>
</reference>
<dbReference type="InterPro" id="IPR051532">
    <property type="entry name" value="Ester_Hydrolysis_Enzymes"/>
</dbReference>
<name>A0A329LWA2_9BACL</name>
<dbReference type="InterPro" id="IPR036514">
    <property type="entry name" value="SGNH_hydro_sf"/>
</dbReference>
<dbReference type="InterPro" id="IPR013830">
    <property type="entry name" value="SGNH_hydro"/>
</dbReference>
<dbReference type="Pfam" id="PF13472">
    <property type="entry name" value="Lipase_GDSL_2"/>
    <property type="match status" value="1"/>
</dbReference>
<proteinExistence type="predicted"/>
<dbReference type="EMBL" id="QMFB01000034">
    <property type="protein sequence ID" value="RAV12201.1"/>
    <property type="molecule type" value="Genomic_DNA"/>
</dbReference>
<evidence type="ECO:0000259" key="1">
    <source>
        <dbReference type="Pfam" id="PF13472"/>
    </source>
</evidence>
<dbReference type="OrthoDB" id="388542at2"/>
<dbReference type="Gene3D" id="3.40.50.1110">
    <property type="entry name" value="SGNH hydrolase"/>
    <property type="match status" value="1"/>
</dbReference>